<accession>A0A8D8BXU3</accession>
<evidence type="ECO:0000313" key="2">
    <source>
        <dbReference type="EMBL" id="CAG6483571.1"/>
    </source>
</evidence>
<dbReference type="EMBL" id="HBUE01097180">
    <property type="protein sequence ID" value="CAG6483571.1"/>
    <property type="molecule type" value="Transcribed_RNA"/>
</dbReference>
<dbReference type="EMBL" id="HBUE01328887">
    <property type="protein sequence ID" value="CAG6592242.1"/>
    <property type="molecule type" value="Transcribed_RNA"/>
</dbReference>
<feature type="compositionally biased region" description="Polar residues" evidence="1">
    <location>
        <begin position="1"/>
        <end position="10"/>
    </location>
</feature>
<organism evidence="2">
    <name type="scientific">Culex pipiens</name>
    <name type="common">House mosquito</name>
    <dbReference type="NCBI Taxonomy" id="7175"/>
    <lineage>
        <taxon>Eukaryota</taxon>
        <taxon>Metazoa</taxon>
        <taxon>Ecdysozoa</taxon>
        <taxon>Arthropoda</taxon>
        <taxon>Hexapoda</taxon>
        <taxon>Insecta</taxon>
        <taxon>Pterygota</taxon>
        <taxon>Neoptera</taxon>
        <taxon>Endopterygota</taxon>
        <taxon>Diptera</taxon>
        <taxon>Nematocera</taxon>
        <taxon>Culicoidea</taxon>
        <taxon>Culicidae</taxon>
        <taxon>Culicinae</taxon>
        <taxon>Culicini</taxon>
        <taxon>Culex</taxon>
        <taxon>Culex</taxon>
    </lineage>
</organism>
<evidence type="ECO:0000256" key="1">
    <source>
        <dbReference type="SAM" id="MobiDB-lite"/>
    </source>
</evidence>
<dbReference type="AlphaFoldDB" id="A0A8D8BXU3"/>
<dbReference type="EMBL" id="HBUE01222222">
    <property type="protein sequence ID" value="CAG6540175.1"/>
    <property type="molecule type" value="Transcribed_RNA"/>
</dbReference>
<feature type="region of interest" description="Disordered" evidence="1">
    <location>
        <begin position="1"/>
        <end position="37"/>
    </location>
</feature>
<protein>
    <submittedName>
        <fullName evidence="2">(northern house mosquito) hypothetical protein</fullName>
    </submittedName>
</protein>
<proteinExistence type="predicted"/>
<dbReference type="EMBL" id="HBUE01097178">
    <property type="protein sequence ID" value="CAG6483569.1"/>
    <property type="molecule type" value="Transcribed_RNA"/>
</dbReference>
<sequence>MMARTRTTPRVSRGIPVGASFTHRRKNAPTTTPWSASGVTTSRTALLLSATLCRRCRARKQAGRKSSRKPPSTFSLCAARTTPTSRTLTILSDRTACWRRKFDLWNRLGLPEISAREVTWGWA</sequence>
<reference evidence="2" key="1">
    <citation type="submission" date="2021-05" db="EMBL/GenBank/DDBJ databases">
        <authorList>
            <person name="Alioto T."/>
            <person name="Alioto T."/>
            <person name="Gomez Garrido J."/>
        </authorList>
    </citation>
    <scope>NUCLEOTIDE SEQUENCE</scope>
</reference>
<feature type="compositionally biased region" description="Polar residues" evidence="1">
    <location>
        <begin position="28"/>
        <end position="37"/>
    </location>
</feature>
<name>A0A8D8BXU3_CULPI</name>